<dbReference type="PROSITE" id="PS51450">
    <property type="entry name" value="LRR"/>
    <property type="match status" value="2"/>
</dbReference>
<feature type="compositionally biased region" description="Polar residues" evidence="10">
    <location>
        <begin position="253"/>
        <end position="263"/>
    </location>
</feature>
<dbReference type="SMART" id="SM00365">
    <property type="entry name" value="LRR_SD22"/>
    <property type="match status" value="3"/>
</dbReference>
<keyword evidence="4" id="KW-0433">Leucine-rich repeat</keyword>
<keyword evidence="5" id="KW-0677">Repeat</keyword>
<dbReference type="PANTHER" id="PTHR18849">
    <property type="entry name" value="LEUCINE RICH REPEAT PROTEIN"/>
    <property type="match status" value="1"/>
</dbReference>
<organism evidence="11 12">
    <name type="scientific">Neogobius melanostomus</name>
    <name type="common">round goby</name>
    <dbReference type="NCBI Taxonomy" id="47308"/>
    <lineage>
        <taxon>Eukaryota</taxon>
        <taxon>Metazoa</taxon>
        <taxon>Chordata</taxon>
        <taxon>Craniata</taxon>
        <taxon>Vertebrata</taxon>
        <taxon>Euteleostomi</taxon>
        <taxon>Actinopterygii</taxon>
        <taxon>Neopterygii</taxon>
        <taxon>Teleostei</taxon>
        <taxon>Neoteleostei</taxon>
        <taxon>Acanthomorphata</taxon>
        <taxon>Gobiaria</taxon>
        <taxon>Gobiiformes</taxon>
        <taxon>Gobioidei</taxon>
        <taxon>Gobiidae</taxon>
        <taxon>Benthophilinae</taxon>
        <taxon>Neogobiini</taxon>
        <taxon>Neogobius</taxon>
    </lineage>
</organism>
<protein>
    <recommendedName>
        <fullName evidence="9">Leucine-rich repeat-containing protein 6</fullName>
    </recommendedName>
</protein>
<dbReference type="Ensembl" id="ENSNMLT00000037988.1">
    <property type="protein sequence ID" value="ENSNMLP00000034106.1"/>
    <property type="gene ID" value="ENSNMLG00000021266.1"/>
</dbReference>
<evidence type="ECO:0000256" key="2">
    <source>
        <dbReference type="ARBA" id="ARBA00004496"/>
    </source>
</evidence>
<dbReference type="Gene3D" id="3.80.10.10">
    <property type="entry name" value="Ribonuclease Inhibitor"/>
    <property type="match status" value="1"/>
</dbReference>
<accession>A0A8C6WV33</accession>
<comment type="subcellular location">
    <subcellularLocation>
        <location evidence="1">Cell projection</location>
        <location evidence="1">Cilium</location>
    </subcellularLocation>
    <subcellularLocation>
        <location evidence="2">Cytoplasm</location>
    </subcellularLocation>
</comment>
<dbReference type="FunFam" id="3.80.10.10:FF:000052">
    <property type="entry name" value="Leucine rich repeat containing 6"/>
    <property type="match status" value="1"/>
</dbReference>
<dbReference type="Proteomes" id="UP000694523">
    <property type="component" value="Unplaced"/>
</dbReference>
<dbReference type="InterPro" id="IPR032675">
    <property type="entry name" value="LRR_dom_sf"/>
</dbReference>
<sequence>MCTVTEELVRRRAEHNDCELFSLEELSLHQQDLQKIQHLEHWCRELRILLLQNNLIPKIENVGRLKKLEYLNLALNNIEVIENLEGCESLQKLDLTLNFVGRLSSVGSLTQNIHLRELFLLGNPCAEFQGYRPYVATTLPQLQFLDGKEISRSERLQAAQGLEQLRADVHRQEQEYLRRREREKEEASEEPGDQERRPHIDGTQCDEEQADYDFWNSPCSNSPESRLAAHRHVEEKRKARDSPIENQPAALKRSQTVSHKSAL</sequence>
<evidence type="ECO:0000313" key="12">
    <source>
        <dbReference type="Proteomes" id="UP000694523"/>
    </source>
</evidence>
<dbReference type="GO" id="GO:0036158">
    <property type="term" value="P:outer dynein arm assembly"/>
    <property type="evidence" value="ECO:0007669"/>
    <property type="project" value="TreeGrafter"/>
</dbReference>
<evidence type="ECO:0000256" key="9">
    <source>
        <dbReference type="ARBA" id="ARBA00050057"/>
    </source>
</evidence>
<dbReference type="AlphaFoldDB" id="A0A8C6WV33"/>
<name>A0A8C6WV33_9GOBI</name>
<keyword evidence="7" id="KW-0966">Cell projection</keyword>
<feature type="region of interest" description="Disordered" evidence="10">
    <location>
        <begin position="176"/>
        <end position="263"/>
    </location>
</feature>
<evidence type="ECO:0000313" key="11">
    <source>
        <dbReference type="Ensembl" id="ENSNMLP00000034106.1"/>
    </source>
</evidence>
<keyword evidence="6" id="KW-0969">Cilium</keyword>
<evidence type="ECO:0000256" key="7">
    <source>
        <dbReference type="ARBA" id="ARBA00023273"/>
    </source>
</evidence>
<feature type="compositionally biased region" description="Basic and acidic residues" evidence="10">
    <location>
        <begin position="176"/>
        <end position="185"/>
    </location>
</feature>
<dbReference type="SUPFAM" id="SSF52058">
    <property type="entry name" value="L domain-like"/>
    <property type="match status" value="1"/>
</dbReference>
<evidence type="ECO:0000256" key="3">
    <source>
        <dbReference type="ARBA" id="ARBA00022490"/>
    </source>
</evidence>
<evidence type="ECO:0000256" key="6">
    <source>
        <dbReference type="ARBA" id="ARBA00023069"/>
    </source>
</evidence>
<dbReference type="GO" id="GO:0005737">
    <property type="term" value="C:cytoplasm"/>
    <property type="evidence" value="ECO:0007669"/>
    <property type="project" value="UniProtKB-SubCell"/>
</dbReference>
<evidence type="ECO:0000256" key="1">
    <source>
        <dbReference type="ARBA" id="ARBA00004138"/>
    </source>
</evidence>
<evidence type="ECO:0000256" key="4">
    <source>
        <dbReference type="ARBA" id="ARBA00022614"/>
    </source>
</evidence>
<evidence type="ECO:0000256" key="8">
    <source>
        <dbReference type="ARBA" id="ARBA00049982"/>
    </source>
</evidence>
<dbReference type="InterPro" id="IPR001611">
    <property type="entry name" value="Leu-rich_rpt"/>
</dbReference>
<feature type="compositionally biased region" description="Basic and acidic residues" evidence="10">
    <location>
        <begin position="231"/>
        <end position="243"/>
    </location>
</feature>
<keyword evidence="3" id="KW-0963">Cytoplasm</keyword>
<reference evidence="11" key="2">
    <citation type="submission" date="2025-09" db="UniProtKB">
        <authorList>
            <consortium name="Ensembl"/>
        </authorList>
    </citation>
    <scope>IDENTIFICATION</scope>
</reference>
<evidence type="ECO:0000256" key="10">
    <source>
        <dbReference type="SAM" id="MobiDB-lite"/>
    </source>
</evidence>
<dbReference type="PANTHER" id="PTHR18849:SF0">
    <property type="entry name" value="CILIA- AND FLAGELLA-ASSOCIATED PROTEIN 410-RELATED"/>
    <property type="match status" value="1"/>
</dbReference>
<comment type="similarity">
    <text evidence="8">Belongs to the tilB family.</text>
</comment>
<reference evidence="11" key="1">
    <citation type="submission" date="2025-08" db="UniProtKB">
        <authorList>
            <consortium name="Ensembl"/>
        </authorList>
    </citation>
    <scope>IDENTIFICATION</scope>
</reference>
<keyword evidence="12" id="KW-1185">Reference proteome</keyword>
<evidence type="ECO:0000256" key="5">
    <source>
        <dbReference type="ARBA" id="ARBA00022737"/>
    </source>
</evidence>
<proteinExistence type="inferred from homology"/>
<dbReference type="GO" id="GO:0005929">
    <property type="term" value="C:cilium"/>
    <property type="evidence" value="ECO:0007669"/>
    <property type="project" value="UniProtKB-SubCell"/>
</dbReference>
<dbReference type="Pfam" id="PF14580">
    <property type="entry name" value="LRR_9"/>
    <property type="match status" value="1"/>
</dbReference>